<dbReference type="Proteomes" id="UP001060085">
    <property type="component" value="Linkage Group LG05"/>
</dbReference>
<comment type="caution">
    <text evidence="1">The sequence shown here is derived from an EMBL/GenBank/DDBJ whole genome shotgun (WGS) entry which is preliminary data.</text>
</comment>
<name>A0ACC0ATQ8_CATRO</name>
<organism evidence="1 2">
    <name type="scientific">Catharanthus roseus</name>
    <name type="common">Madagascar periwinkle</name>
    <name type="synonym">Vinca rosea</name>
    <dbReference type="NCBI Taxonomy" id="4058"/>
    <lineage>
        <taxon>Eukaryota</taxon>
        <taxon>Viridiplantae</taxon>
        <taxon>Streptophyta</taxon>
        <taxon>Embryophyta</taxon>
        <taxon>Tracheophyta</taxon>
        <taxon>Spermatophyta</taxon>
        <taxon>Magnoliopsida</taxon>
        <taxon>eudicotyledons</taxon>
        <taxon>Gunneridae</taxon>
        <taxon>Pentapetalae</taxon>
        <taxon>asterids</taxon>
        <taxon>lamiids</taxon>
        <taxon>Gentianales</taxon>
        <taxon>Apocynaceae</taxon>
        <taxon>Rauvolfioideae</taxon>
        <taxon>Vinceae</taxon>
        <taxon>Catharanthinae</taxon>
        <taxon>Catharanthus</taxon>
    </lineage>
</organism>
<proteinExistence type="predicted"/>
<protein>
    <submittedName>
        <fullName evidence="1">Uncharacterized protein</fullName>
    </submittedName>
</protein>
<keyword evidence="2" id="KW-1185">Reference proteome</keyword>
<sequence length="108" mass="12060">MRRGRPSKPNETRKNMGISTIHMSAFVSSRQQRGNPLSISVSLWRWGLSPPDRGRSGGTGAICIEVVLQRGIRYIARFCCMLCSPKMQERLARADPGWLVREVMGEAG</sequence>
<accession>A0ACC0ATQ8</accession>
<evidence type="ECO:0000313" key="1">
    <source>
        <dbReference type="EMBL" id="KAI5664284.1"/>
    </source>
</evidence>
<evidence type="ECO:0000313" key="2">
    <source>
        <dbReference type="Proteomes" id="UP001060085"/>
    </source>
</evidence>
<dbReference type="EMBL" id="CM044705">
    <property type="protein sequence ID" value="KAI5664284.1"/>
    <property type="molecule type" value="Genomic_DNA"/>
</dbReference>
<gene>
    <name evidence="1" type="ORF">M9H77_23607</name>
</gene>
<reference evidence="2" key="1">
    <citation type="journal article" date="2023" name="Nat. Plants">
        <title>Single-cell RNA sequencing provides a high-resolution roadmap for understanding the multicellular compartmentation of specialized metabolism.</title>
        <authorList>
            <person name="Sun S."/>
            <person name="Shen X."/>
            <person name="Li Y."/>
            <person name="Li Y."/>
            <person name="Wang S."/>
            <person name="Li R."/>
            <person name="Zhang H."/>
            <person name="Shen G."/>
            <person name="Guo B."/>
            <person name="Wei J."/>
            <person name="Xu J."/>
            <person name="St-Pierre B."/>
            <person name="Chen S."/>
            <person name="Sun C."/>
        </authorList>
    </citation>
    <scope>NUCLEOTIDE SEQUENCE [LARGE SCALE GENOMIC DNA]</scope>
</reference>